<dbReference type="Proteomes" id="UP000255103">
    <property type="component" value="Unassembled WGS sequence"/>
</dbReference>
<keyword evidence="1" id="KW-0732">Signal</keyword>
<proteinExistence type="predicted"/>
<accession>A0A377JR36</accession>
<name>A0A377JR36_9HELI</name>
<organism evidence="2 3">
    <name type="scientific">Helicobacter cinaedi</name>
    <dbReference type="NCBI Taxonomy" id="213"/>
    <lineage>
        <taxon>Bacteria</taxon>
        <taxon>Pseudomonadati</taxon>
        <taxon>Campylobacterota</taxon>
        <taxon>Epsilonproteobacteria</taxon>
        <taxon>Campylobacterales</taxon>
        <taxon>Helicobacteraceae</taxon>
        <taxon>Helicobacter</taxon>
    </lineage>
</organism>
<evidence type="ECO:0000313" key="2">
    <source>
        <dbReference type="EMBL" id="STP10441.1"/>
    </source>
</evidence>
<dbReference type="RefSeq" id="WP_115721312.1">
    <property type="nucleotide sequence ID" value="NZ_UGHX01000001.1"/>
</dbReference>
<dbReference type="InterPro" id="IPR032811">
    <property type="entry name" value="Put_conjugal_transfer"/>
</dbReference>
<reference evidence="2 3" key="1">
    <citation type="submission" date="2018-06" db="EMBL/GenBank/DDBJ databases">
        <authorList>
            <consortium name="Pathogen Informatics"/>
            <person name="Doyle S."/>
        </authorList>
    </citation>
    <scope>NUCLEOTIDE SEQUENCE [LARGE SCALE GENOMIC DNA]</scope>
    <source>
        <strain evidence="2 3">NCTC12219</strain>
    </source>
</reference>
<dbReference type="Pfam" id="PF13729">
    <property type="entry name" value="TraF_2"/>
    <property type="match status" value="1"/>
</dbReference>
<dbReference type="EMBL" id="UGHX01000001">
    <property type="protein sequence ID" value="STP10441.1"/>
    <property type="molecule type" value="Genomic_DNA"/>
</dbReference>
<dbReference type="AlphaFoldDB" id="A0A377JR36"/>
<feature type="signal peptide" evidence="1">
    <location>
        <begin position="1"/>
        <end position="20"/>
    </location>
</feature>
<protein>
    <submittedName>
        <fullName evidence="2">Putative secreted protein</fullName>
    </submittedName>
</protein>
<sequence length="547" mass="58219">MKRLFGLILLGSSFVSQLCALEFGSMGNTSAAMGGAGVALKHSAWGLYYNPALLSSDPKVKLGYSLGVGLREQNLAKLTTIDINNMTDTAERLIATFTNAGTGGSVNAGVITDVIKEGLQTALGTSSSGDIEKDLKDYINKHPDGNYGSLVQGILGAIQKPGNGLTPEQQGLLGNIAGNIDYGNLDFSNGAGGAIKDALQNITINKGGDKGLDKAVEDISSMQEILKDNNLNIVSQNGVILQISSKTMNEKLGSLGVAYFASAYSSMSINADSSKMRLIIKGGNGYYELVDNGGSFSFKASSETDYNKYSLIASLEGNSDAHKLVTTALMLSEVPIGYARTFYLKHGNLNLGITGKLMNAISTQKQININKNTDFQKELTSLASLENTISSNNFGVDVGVLYELDLPEFRYLTIGLVAKNLNSPTFESSLNNITIKPQYRMGLGYNSKFLNVAFDADLTPNDLLAFSNVKQQSQMVGGGVGFDLKVVDLRLGAMKDLRQDTGLILTGGLNVLGFLDIALQASTKTTKLDGTPIPQYINLRLGGSFSF</sequence>
<evidence type="ECO:0000313" key="3">
    <source>
        <dbReference type="Proteomes" id="UP000255103"/>
    </source>
</evidence>
<evidence type="ECO:0000256" key="1">
    <source>
        <dbReference type="SAM" id="SignalP"/>
    </source>
</evidence>
<gene>
    <name evidence="2" type="ORF">NCTC12219_00302</name>
</gene>
<feature type="chain" id="PRO_5016605949" evidence="1">
    <location>
        <begin position="21"/>
        <end position="547"/>
    </location>
</feature>